<evidence type="ECO:0000313" key="10">
    <source>
        <dbReference type="Proteomes" id="UP000007978"/>
    </source>
</evidence>
<evidence type="ECO:0000256" key="4">
    <source>
        <dbReference type="ARBA" id="ARBA00022475"/>
    </source>
</evidence>
<keyword evidence="3" id="KW-0813">Transport</keyword>
<feature type="transmembrane region" description="Helical" evidence="8">
    <location>
        <begin position="304"/>
        <end position="324"/>
    </location>
</feature>
<feature type="transmembrane region" description="Helical" evidence="8">
    <location>
        <begin position="52"/>
        <end position="74"/>
    </location>
</feature>
<feature type="transmembrane region" description="Helical" evidence="8">
    <location>
        <begin position="267"/>
        <end position="292"/>
    </location>
</feature>
<dbReference type="Gene3D" id="1.50.10.150">
    <property type="entry name" value="Voltage-dependent anion channel"/>
    <property type="match status" value="2"/>
</dbReference>
<evidence type="ECO:0000256" key="7">
    <source>
        <dbReference type="ARBA" id="ARBA00023136"/>
    </source>
</evidence>
<dbReference type="eggNOG" id="ENOG502QT02">
    <property type="taxonomic scope" value="Eukaryota"/>
</dbReference>
<protein>
    <recommendedName>
        <fullName evidence="11">Sulfite efflux pump SSU1</fullName>
    </recommendedName>
</protein>
<dbReference type="Proteomes" id="UP000007978">
    <property type="component" value="Chromosome 4"/>
</dbReference>
<gene>
    <name evidence="9" type="ORF">FPSE_09373</name>
</gene>
<feature type="transmembrane region" description="Helical" evidence="8">
    <location>
        <begin position="331"/>
        <end position="350"/>
    </location>
</feature>
<evidence type="ECO:0000256" key="2">
    <source>
        <dbReference type="ARBA" id="ARBA00008566"/>
    </source>
</evidence>
<keyword evidence="10" id="KW-1185">Reference proteome</keyword>
<accession>K3VA93</accession>
<name>K3VA93_FUSPC</name>
<organism evidence="9 10">
    <name type="scientific">Fusarium pseudograminearum (strain CS3096)</name>
    <name type="common">Wheat and barley crown-rot fungus</name>
    <dbReference type="NCBI Taxonomy" id="1028729"/>
    <lineage>
        <taxon>Eukaryota</taxon>
        <taxon>Fungi</taxon>
        <taxon>Dikarya</taxon>
        <taxon>Ascomycota</taxon>
        <taxon>Pezizomycotina</taxon>
        <taxon>Sordariomycetes</taxon>
        <taxon>Hypocreomycetidae</taxon>
        <taxon>Hypocreales</taxon>
        <taxon>Nectriaceae</taxon>
        <taxon>Fusarium</taxon>
    </lineage>
</organism>
<dbReference type="InterPro" id="IPR051629">
    <property type="entry name" value="Sulfite_efflux_TDT"/>
</dbReference>
<evidence type="ECO:0000256" key="1">
    <source>
        <dbReference type="ARBA" id="ARBA00004651"/>
    </source>
</evidence>
<dbReference type="GO" id="GO:0005886">
    <property type="term" value="C:plasma membrane"/>
    <property type="evidence" value="ECO:0007669"/>
    <property type="project" value="UniProtKB-SubCell"/>
</dbReference>
<dbReference type="Pfam" id="PF03595">
    <property type="entry name" value="SLAC1"/>
    <property type="match status" value="2"/>
</dbReference>
<dbReference type="AlphaFoldDB" id="K3VA93"/>
<feature type="transmembrane region" description="Helical" evidence="8">
    <location>
        <begin position="120"/>
        <end position="139"/>
    </location>
</feature>
<feature type="transmembrane region" description="Helical" evidence="8">
    <location>
        <begin position="94"/>
        <end position="113"/>
    </location>
</feature>
<keyword evidence="7 8" id="KW-0472">Membrane</keyword>
<comment type="subcellular location">
    <subcellularLocation>
        <location evidence="1">Cell membrane</location>
        <topology evidence="1">Multi-pass membrane protein</topology>
    </subcellularLocation>
</comment>
<dbReference type="RefSeq" id="XP_009260765.1">
    <property type="nucleotide sequence ID" value="XM_009262490.1"/>
</dbReference>
<evidence type="ECO:0000256" key="5">
    <source>
        <dbReference type="ARBA" id="ARBA00022692"/>
    </source>
</evidence>
<evidence type="ECO:0000256" key="3">
    <source>
        <dbReference type="ARBA" id="ARBA00022448"/>
    </source>
</evidence>
<evidence type="ECO:0000313" key="9">
    <source>
        <dbReference type="EMBL" id="EKJ70379.1"/>
    </source>
</evidence>
<evidence type="ECO:0000256" key="8">
    <source>
        <dbReference type="SAM" id="Phobius"/>
    </source>
</evidence>
<dbReference type="InterPro" id="IPR004695">
    <property type="entry name" value="SLAC1/Mae1/Ssu1/TehA"/>
</dbReference>
<dbReference type="EMBL" id="AFNW01000310">
    <property type="protein sequence ID" value="EKJ70379.1"/>
    <property type="molecule type" value="Genomic_DNA"/>
</dbReference>
<comment type="caution">
    <text evidence="9">The sequence shown here is derived from an EMBL/GenBank/DDBJ whole genome shotgun (WGS) entry which is preliminary data.</text>
</comment>
<evidence type="ECO:0000256" key="6">
    <source>
        <dbReference type="ARBA" id="ARBA00022989"/>
    </source>
</evidence>
<dbReference type="InterPro" id="IPR038665">
    <property type="entry name" value="Voltage-dep_anion_channel_sf"/>
</dbReference>
<reference evidence="9 10" key="1">
    <citation type="journal article" date="2012" name="PLoS Pathog.">
        <title>Comparative pathogenomics reveals horizontally acquired novel virulence genes in fungi infecting cereal hosts.</title>
        <authorList>
            <person name="Gardiner D.M."/>
            <person name="McDonald M.C."/>
            <person name="Covarelli L."/>
            <person name="Solomon P.S."/>
            <person name="Rusu A.G."/>
            <person name="Marshall M."/>
            <person name="Kazan K."/>
            <person name="Chakraborty S."/>
            <person name="McDonald B.A."/>
            <person name="Manners J.M."/>
        </authorList>
    </citation>
    <scope>NUCLEOTIDE SEQUENCE [LARGE SCALE GENOMIC DNA]</scope>
    <source>
        <strain evidence="9 10">CS3096</strain>
    </source>
</reference>
<keyword evidence="6 8" id="KW-1133">Transmembrane helix</keyword>
<dbReference type="CDD" id="cd09318">
    <property type="entry name" value="TDT_SSU1"/>
    <property type="match status" value="1"/>
</dbReference>
<sequence>MTPSTPPEYLPDLDSSEVTYPGSEILPQAAPINPQELKYDKYGKNRQGWRRIVVNFGPSWFTVTMGTGITSILLHNLPYQGRWLFSLASDYRTIPVGLATIINMIVFVCVPTWGDKVAHLAWALWWIDIVMAISCNLYIPHCIMRTEGITLEQTNPTWLFPVIADIVASGTGAIVANVLPNDQHAIWTVVISYILWGTSVPMAVLILAMYYNRLMIHDVLPSQSAVTAFIAIGPLGQGAAAIQLLGKVALKIFERNDFIPMAPIAGQFFYLTGILTALIMWGFAIAWLFFAFATIVRREFKFSISWWAFTFPLGVFTVSTTTLAQELPSRFFKVLGTVFSVVETLLWIMVACRTIKATLNGELFQPPPLEAWENKVAETAEDEKVEDSPA</sequence>
<feature type="transmembrane region" description="Helical" evidence="8">
    <location>
        <begin position="159"/>
        <end position="179"/>
    </location>
</feature>
<keyword evidence="5 8" id="KW-0812">Transmembrane</keyword>
<dbReference type="PANTHER" id="PTHR31686:SF1">
    <property type="entry name" value="SULFITE EFFLUX PUMP SSU1"/>
    <property type="match status" value="1"/>
</dbReference>
<keyword evidence="4" id="KW-1003">Cell membrane</keyword>
<feature type="transmembrane region" description="Helical" evidence="8">
    <location>
        <begin position="186"/>
        <end position="211"/>
    </location>
</feature>
<dbReference type="OrthoDB" id="1099at2759"/>
<comment type="similarity">
    <text evidence="2">Belongs to the tellurite-resistance/dicarboxylate transporter (TDT) family.</text>
</comment>
<evidence type="ECO:0008006" key="11">
    <source>
        <dbReference type="Google" id="ProtNLM"/>
    </source>
</evidence>
<dbReference type="GeneID" id="20367990"/>
<proteinExistence type="inferred from homology"/>
<dbReference type="HOGENOM" id="CLU_030057_6_1_1"/>
<dbReference type="KEGG" id="fpu:FPSE_09373"/>
<dbReference type="PANTHER" id="PTHR31686">
    <property type="match status" value="1"/>
</dbReference>
<dbReference type="GO" id="GO:0000319">
    <property type="term" value="F:sulfite transmembrane transporter activity"/>
    <property type="evidence" value="ECO:0007669"/>
    <property type="project" value="TreeGrafter"/>
</dbReference>